<sequence length="160" mass="17958">MREDSSMTDTQATQELVMTRVFDAPRELVWRAFTDPDQFAEWFAPVGWSVPRDTVDMDVRVGGHQRFVMVNDEDPAMTSPADGTFAEVVEHELLVGYEEAHGVPGVPDGTRFTLRMEFHAEPGDRTRLVLRQGPFAPEMRSGAEQGWGSSFTKLDALLAR</sequence>
<evidence type="ECO:0000313" key="4">
    <source>
        <dbReference type="Proteomes" id="UP000402241"/>
    </source>
</evidence>
<dbReference type="EMBL" id="CP045309">
    <property type="protein sequence ID" value="QGL48651.1"/>
    <property type="molecule type" value="Genomic_DNA"/>
</dbReference>
<dbReference type="Pfam" id="PF08327">
    <property type="entry name" value="AHSA1"/>
    <property type="match status" value="1"/>
</dbReference>
<reference evidence="3 4" key="1">
    <citation type="submission" date="2019-10" db="EMBL/GenBank/DDBJ databases">
        <title>Genome Sequence of Micromonospora terminaliae DSM 101760.</title>
        <authorList>
            <person name="Guo L."/>
        </authorList>
    </citation>
    <scope>NUCLEOTIDE SEQUENCE [LARGE SCALE GENOMIC DNA]</scope>
    <source>
        <strain evidence="3 4">DSM 101760</strain>
    </source>
</reference>
<dbReference type="CDD" id="cd07814">
    <property type="entry name" value="SRPBCC_CalC_Aha1-like"/>
    <property type="match status" value="1"/>
</dbReference>
<proteinExistence type="inferred from homology"/>
<dbReference type="InterPro" id="IPR013538">
    <property type="entry name" value="ASHA1/2-like_C"/>
</dbReference>
<evidence type="ECO:0000259" key="2">
    <source>
        <dbReference type="Pfam" id="PF08327"/>
    </source>
</evidence>
<comment type="similarity">
    <text evidence="1">Belongs to the AHA1 family.</text>
</comment>
<gene>
    <name evidence="3" type="ORF">GCE86_17455</name>
</gene>
<protein>
    <submittedName>
        <fullName evidence="3">SRPBCC domain-containing protein</fullName>
    </submittedName>
</protein>
<dbReference type="Gene3D" id="3.30.530.20">
    <property type="match status" value="1"/>
</dbReference>
<dbReference type="Proteomes" id="UP000402241">
    <property type="component" value="Chromosome"/>
</dbReference>
<dbReference type="InterPro" id="IPR023393">
    <property type="entry name" value="START-like_dom_sf"/>
</dbReference>
<organism evidence="3 4">
    <name type="scientific">Micromonospora terminaliae</name>
    <dbReference type="NCBI Taxonomy" id="1914461"/>
    <lineage>
        <taxon>Bacteria</taxon>
        <taxon>Bacillati</taxon>
        <taxon>Actinomycetota</taxon>
        <taxon>Actinomycetes</taxon>
        <taxon>Micromonosporales</taxon>
        <taxon>Micromonosporaceae</taxon>
        <taxon>Micromonospora</taxon>
    </lineage>
</organism>
<feature type="domain" description="Activator of Hsp90 ATPase homologue 1/2-like C-terminal" evidence="2">
    <location>
        <begin position="23"/>
        <end position="158"/>
    </location>
</feature>
<name>A0ABX6E9F2_9ACTN</name>
<keyword evidence="4" id="KW-1185">Reference proteome</keyword>
<dbReference type="SUPFAM" id="SSF55961">
    <property type="entry name" value="Bet v1-like"/>
    <property type="match status" value="1"/>
</dbReference>
<accession>A0ABX6E9F2</accession>
<evidence type="ECO:0000256" key="1">
    <source>
        <dbReference type="ARBA" id="ARBA00006817"/>
    </source>
</evidence>
<evidence type="ECO:0000313" key="3">
    <source>
        <dbReference type="EMBL" id="QGL48651.1"/>
    </source>
</evidence>